<keyword evidence="5" id="KW-0997">Cell inner membrane</keyword>
<dbReference type="Pfam" id="PF08447">
    <property type="entry name" value="PAS_3"/>
    <property type="match status" value="1"/>
</dbReference>
<dbReference type="InterPro" id="IPR013655">
    <property type="entry name" value="PAS_fold_3"/>
</dbReference>
<gene>
    <name evidence="16" type="ORF">ICEValHN396_044</name>
</gene>
<evidence type="ECO:0000256" key="3">
    <source>
        <dbReference type="ARBA" id="ARBA00022481"/>
    </source>
</evidence>
<dbReference type="SUPFAM" id="SSF58104">
    <property type="entry name" value="Methyl-accepting chemotaxis protein (MCP) signaling domain"/>
    <property type="match status" value="1"/>
</dbReference>
<organism evidence="16">
    <name type="scientific">Vibrio alginolyticus</name>
    <dbReference type="NCBI Taxonomy" id="663"/>
    <lineage>
        <taxon>Bacteria</taxon>
        <taxon>Pseudomonadati</taxon>
        <taxon>Pseudomonadota</taxon>
        <taxon>Gammaproteobacteria</taxon>
        <taxon>Vibrionales</taxon>
        <taxon>Vibrionaceae</taxon>
        <taxon>Vibrio</taxon>
    </lineage>
</organism>
<evidence type="ECO:0000259" key="15">
    <source>
        <dbReference type="PROSITE" id="PS50192"/>
    </source>
</evidence>
<dbReference type="RefSeq" id="WP_213966092.1">
    <property type="nucleotide sequence ID" value="NZ_CP167874.1"/>
</dbReference>
<protein>
    <submittedName>
        <fullName evidence="16">Aerotaxis sensor receptor protein</fullName>
    </submittedName>
</protein>
<dbReference type="CDD" id="cd11386">
    <property type="entry name" value="MCP_signal"/>
    <property type="match status" value="1"/>
</dbReference>
<dbReference type="FunFam" id="1.10.287.950:FF:000001">
    <property type="entry name" value="Methyl-accepting chemotaxis sensory transducer"/>
    <property type="match status" value="1"/>
</dbReference>
<dbReference type="InterPro" id="IPR000727">
    <property type="entry name" value="T_SNARE_dom"/>
</dbReference>
<dbReference type="Gene3D" id="3.30.450.20">
    <property type="entry name" value="PAS domain"/>
    <property type="match status" value="1"/>
</dbReference>
<evidence type="ECO:0000259" key="14">
    <source>
        <dbReference type="PROSITE" id="PS50112"/>
    </source>
</evidence>
<dbReference type="FunFam" id="3.30.450.20:FF:000046">
    <property type="entry name" value="Aerotaxis sensor receptor"/>
    <property type="match status" value="1"/>
</dbReference>
<dbReference type="SMART" id="SM00283">
    <property type="entry name" value="MA"/>
    <property type="match status" value="1"/>
</dbReference>
<evidence type="ECO:0000256" key="11">
    <source>
        <dbReference type="PROSITE-ProRule" id="PRU00284"/>
    </source>
</evidence>
<comment type="similarity">
    <text evidence="10">Belongs to the methyl-accepting chemotaxis (MCP) protein family.</text>
</comment>
<evidence type="ECO:0000256" key="12">
    <source>
        <dbReference type="SAM" id="Phobius"/>
    </source>
</evidence>
<evidence type="ECO:0000256" key="1">
    <source>
        <dbReference type="ARBA" id="ARBA00004429"/>
    </source>
</evidence>
<feature type="domain" description="PAS" evidence="14">
    <location>
        <begin position="21"/>
        <end position="60"/>
    </location>
</feature>
<keyword evidence="6 12" id="KW-0812">Transmembrane</keyword>
<feature type="domain" description="T-SNARE coiled-coil homology" evidence="15">
    <location>
        <begin position="432"/>
        <end position="494"/>
    </location>
</feature>
<dbReference type="GO" id="GO:0007165">
    <property type="term" value="P:signal transduction"/>
    <property type="evidence" value="ECO:0007669"/>
    <property type="project" value="UniProtKB-KW"/>
</dbReference>
<dbReference type="PROSITE" id="PS50112">
    <property type="entry name" value="PAS"/>
    <property type="match status" value="1"/>
</dbReference>
<dbReference type="NCBIfam" id="TIGR00229">
    <property type="entry name" value="sensory_box"/>
    <property type="match status" value="1"/>
</dbReference>
<feature type="transmembrane region" description="Helical" evidence="12">
    <location>
        <begin position="147"/>
        <end position="165"/>
    </location>
</feature>
<accession>A0A0N9DZ27</accession>
<sequence length="516" mass="56036">MRKNLPVTSNEKTFPSSVKLISVTDKNGNIVDCNDAFVEVSGFSRSELIGQPHNIVRHPDMPAMAFKVMWSHLKEGKAWMGLVKNRCKNGDFYWVDAYVTPVTANGQVIGYESVRSSPRAEDVQRADRLYRRLSAGSNLPKPLPISLPNIFLMVSVAIALATFFFGYKELSGSLLLAVIAIYAIWVNVKDHARASDLKKLLSRSFSHELAVLTYTNKSGLTGALEVSILSQQAHLTTIINRIDDAAKRVSRETLSSFDLVKQSKQVIDHQQSETIQVATAMNEMTTTISEVSHHVSNTASQADKAFNLAETGGGLSKTTSASIEKLRATVQTISKSVVDVELQTTKIAQAAQIIEQIAEQTNLLALNAAIEAARAGEQGRGFAVVAEEVRNLAKRTQDSTKEIYEIVRALSLKSSDAVKVAESGASDADEGLSKVIESGDMLQGIVASVGHISDMTTQMAAAVEEQAHVAEDINRQVVSISTLADESANSADKAASSLEHLKKISEELHELVVRFK</sequence>
<keyword evidence="16" id="KW-0675">Receptor</keyword>
<dbReference type="PANTHER" id="PTHR32089">
    <property type="entry name" value="METHYL-ACCEPTING CHEMOTAXIS PROTEIN MCPB"/>
    <property type="match status" value="1"/>
</dbReference>
<evidence type="ECO:0000256" key="8">
    <source>
        <dbReference type="ARBA" id="ARBA00023136"/>
    </source>
</evidence>
<name>A0A0N9DZ27_VIBAL</name>
<dbReference type="SUPFAM" id="SSF55785">
    <property type="entry name" value="PYP-like sensor domain (PAS domain)"/>
    <property type="match status" value="1"/>
</dbReference>
<keyword evidence="9 11" id="KW-0807">Transducer</keyword>
<dbReference type="InterPro" id="IPR035965">
    <property type="entry name" value="PAS-like_dom_sf"/>
</dbReference>
<dbReference type="GO" id="GO:0052131">
    <property type="term" value="P:positive aerotaxis"/>
    <property type="evidence" value="ECO:0007669"/>
    <property type="project" value="UniProtKB-ARBA"/>
</dbReference>
<evidence type="ECO:0000256" key="4">
    <source>
        <dbReference type="ARBA" id="ARBA00022500"/>
    </source>
</evidence>
<dbReference type="Pfam" id="PF00015">
    <property type="entry name" value="MCPsignal"/>
    <property type="match status" value="1"/>
</dbReference>
<reference evidence="16" key="1">
    <citation type="journal article" date="2016" name="BMC Microbiol.">
        <title>Comparative genomic analysis of six new-found integrative conjugative elements (ICEs) in Vibrio alginolyticus.</title>
        <authorList>
            <person name="Luo P."/>
            <person name="He X."/>
            <person name="Wang Y."/>
            <person name="Liu Q."/>
            <person name="Hu C."/>
        </authorList>
    </citation>
    <scope>NUCLEOTIDE SEQUENCE</scope>
    <source>
        <strain evidence="16">HN396</strain>
    </source>
</reference>
<dbReference type="AlphaFoldDB" id="A0A0N9DZ27"/>
<proteinExistence type="inferred from homology"/>
<evidence type="ECO:0000313" key="16">
    <source>
        <dbReference type="EMBL" id="ALF35069.1"/>
    </source>
</evidence>
<evidence type="ECO:0000256" key="9">
    <source>
        <dbReference type="ARBA" id="ARBA00023224"/>
    </source>
</evidence>
<dbReference type="GO" id="GO:0005886">
    <property type="term" value="C:plasma membrane"/>
    <property type="evidence" value="ECO:0007669"/>
    <property type="project" value="UniProtKB-SubCell"/>
</dbReference>
<feature type="domain" description="Methyl-accepting transducer" evidence="13">
    <location>
        <begin position="245"/>
        <end position="481"/>
    </location>
</feature>
<evidence type="ECO:0000256" key="5">
    <source>
        <dbReference type="ARBA" id="ARBA00022519"/>
    </source>
</evidence>
<dbReference type="CDD" id="cd00130">
    <property type="entry name" value="PAS"/>
    <property type="match status" value="1"/>
</dbReference>
<dbReference type="InterPro" id="IPR004089">
    <property type="entry name" value="MCPsignal_dom"/>
</dbReference>
<keyword evidence="2" id="KW-1003">Cell membrane</keyword>
<keyword evidence="7 12" id="KW-1133">Transmembrane helix</keyword>
<evidence type="ECO:0000259" key="13">
    <source>
        <dbReference type="PROSITE" id="PS50111"/>
    </source>
</evidence>
<evidence type="ECO:0000256" key="10">
    <source>
        <dbReference type="ARBA" id="ARBA00029447"/>
    </source>
</evidence>
<evidence type="ECO:0000256" key="6">
    <source>
        <dbReference type="ARBA" id="ARBA00022692"/>
    </source>
</evidence>
<dbReference type="InterPro" id="IPR004090">
    <property type="entry name" value="Chemotax_Me-accpt_rcpt"/>
</dbReference>
<dbReference type="Gene3D" id="1.10.287.950">
    <property type="entry name" value="Methyl-accepting chemotaxis protein"/>
    <property type="match status" value="1"/>
</dbReference>
<dbReference type="EMBL" id="KT072770">
    <property type="protein sequence ID" value="ALF35069.1"/>
    <property type="molecule type" value="Genomic_DNA"/>
</dbReference>
<dbReference type="PROSITE" id="PS50192">
    <property type="entry name" value="T_SNARE"/>
    <property type="match status" value="1"/>
</dbReference>
<keyword evidence="3" id="KW-0488">Methylation</keyword>
<dbReference type="SMART" id="SM00091">
    <property type="entry name" value="PAS"/>
    <property type="match status" value="1"/>
</dbReference>
<dbReference type="InterPro" id="IPR000014">
    <property type="entry name" value="PAS"/>
</dbReference>
<keyword evidence="8 12" id="KW-0472">Membrane</keyword>
<dbReference type="PROSITE" id="PS50111">
    <property type="entry name" value="CHEMOTAXIS_TRANSDUC_2"/>
    <property type="match status" value="1"/>
</dbReference>
<keyword evidence="4" id="KW-0145">Chemotaxis</keyword>
<dbReference type="PRINTS" id="PR00260">
    <property type="entry name" value="CHEMTRNSDUCR"/>
</dbReference>
<evidence type="ECO:0000256" key="2">
    <source>
        <dbReference type="ARBA" id="ARBA00022475"/>
    </source>
</evidence>
<dbReference type="GO" id="GO:0004888">
    <property type="term" value="F:transmembrane signaling receptor activity"/>
    <property type="evidence" value="ECO:0007669"/>
    <property type="project" value="InterPro"/>
</dbReference>
<comment type="subcellular location">
    <subcellularLocation>
        <location evidence="1">Cell inner membrane</location>
        <topology evidence="1">Multi-pass membrane protein</topology>
    </subcellularLocation>
</comment>
<evidence type="ECO:0000256" key="7">
    <source>
        <dbReference type="ARBA" id="ARBA00022989"/>
    </source>
</evidence>
<dbReference type="PANTHER" id="PTHR32089:SF74">
    <property type="entry name" value="METHYL-ACCEPTING CHEMOTAXIS PROTEIN AER"/>
    <property type="match status" value="1"/>
</dbReference>
<feature type="transmembrane region" description="Helical" evidence="12">
    <location>
        <begin position="171"/>
        <end position="188"/>
    </location>
</feature>